<dbReference type="Gene3D" id="3.30.450.20">
    <property type="entry name" value="PAS domain"/>
    <property type="match status" value="2"/>
</dbReference>
<dbReference type="OrthoDB" id="9759607at2"/>
<dbReference type="InterPro" id="IPR043128">
    <property type="entry name" value="Rev_trsase/Diguanyl_cyclase"/>
</dbReference>
<dbReference type="NCBIfam" id="TIGR00254">
    <property type="entry name" value="GGDEF"/>
    <property type="match status" value="1"/>
</dbReference>
<dbReference type="FunFam" id="3.30.70.270:FF:000001">
    <property type="entry name" value="Diguanylate cyclase domain protein"/>
    <property type="match status" value="1"/>
</dbReference>
<dbReference type="Gene3D" id="3.30.70.270">
    <property type="match status" value="1"/>
</dbReference>
<dbReference type="SMART" id="SM00086">
    <property type="entry name" value="PAC"/>
    <property type="match status" value="2"/>
</dbReference>
<gene>
    <name evidence="4" type="ORF">F7732_19975</name>
</gene>
<dbReference type="CDD" id="cd00130">
    <property type="entry name" value="PAS"/>
    <property type="match status" value="2"/>
</dbReference>
<dbReference type="SMART" id="SM00267">
    <property type="entry name" value="GGDEF"/>
    <property type="match status" value="1"/>
</dbReference>
<dbReference type="InterPro" id="IPR013656">
    <property type="entry name" value="PAS_4"/>
</dbReference>
<dbReference type="SUPFAM" id="SSF55073">
    <property type="entry name" value="Nucleotide cyclase"/>
    <property type="match status" value="1"/>
</dbReference>
<dbReference type="Pfam" id="PF08448">
    <property type="entry name" value="PAS_4"/>
    <property type="match status" value="2"/>
</dbReference>
<dbReference type="EMBL" id="WBOT01000009">
    <property type="protein sequence ID" value="KAB2330064.1"/>
    <property type="molecule type" value="Genomic_DNA"/>
</dbReference>
<protein>
    <submittedName>
        <fullName evidence="4">Diguanylate cyclase</fullName>
    </submittedName>
</protein>
<keyword evidence="5" id="KW-1185">Reference proteome</keyword>
<dbReference type="PANTHER" id="PTHR44757:SF2">
    <property type="entry name" value="BIOFILM ARCHITECTURE MAINTENANCE PROTEIN MBAA"/>
    <property type="match status" value="1"/>
</dbReference>
<feature type="domain" description="PAS" evidence="1">
    <location>
        <begin position="137"/>
        <end position="178"/>
    </location>
</feature>
<accession>A0A7V7RII6</accession>
<comment type="caution">
    <text evidence="4">The sequence shown here is derived from an EMBL/GenBank/DDBJ whole genome shotgun (WGS) entry which is preliminary data.</text>
</comment>
<dbReference type="InterPro" id="IPR000700">
    <property type="entry name" value="PAS-assoc_C"/>
</dbReference>
<evidence type="ECO:0000259" key="3">
    <source>
        <dbReference type="PROSITE" id="PS50887"/>
    </source>
</evidence>
<feature type="domain" description="GGDEF" evidence="3">
    <location>
        <begin position="290"/>
        <end position="422"/>
    </location>
</feature>
<dbReference type="NCBIfam" id="TIGR00229">
    <property type="entry name" value="sensory_box"/>
    <property type="match status" value="2"/>
</dbReference>
<organism evidence="4 5">
    <name type="scientific">Bacillus mesophilum</name>
    <dbReference type="NCBI Taxonomy" id="1071718"/>
    <lineage>
        <taxon>Bacteria</taxon>
        <taxon>Bacillati</taxon>
        <taxon>Bacillota</taxon>
        <taxon>Bacilli</taxon>
        <taxon>Bacillales</taxon>
        <taxon>Bacillaceae</taxon>
        <taxon>Bacillus</taxon>
    </lineage>
</organism>
<dbReference type="InterPro" id="IPR029787">
    <property type="entry name" value="Nucleotide_cyclase"/>
</dbReference>
<dbReference type="PROSITE" id="PS50113">
    <property type="entry name" value="PAC"/>
    <property type="match status" value="2"/>
</dbReference>
<evidence type="ECO:0000313" key="5">
    <source>
        <dbReference type="Proteomes" id="UP000441354"/>
    </source>
</evidence>
<dbReference type="Proteomes" id="UP000441354">
    <property type="component" value="Unassembled WGS sequence"/>
</dbReference>
<feature type="domain" description="PAC" evidence="2">
    <location>
        <begin position="207"/>
        <end position="259"/>
    </location>
</feature>
<evidence type="ECO:0000313" key="4">
    <source>
        <dbReference type="EMBL" id="KAB2330064.1"/>
    </source>
</evidence>
<dbReference type="Pfam" id="PF00990">
    <property type="entry name" value="GGDEF"/>
    <property type="match status" value="1"/>
</dbReference>
<dbReference type="InterPro" id="IPR000014">
    <property type="entry name" value="PAS"/>
</dbReference>
<dbReference type="PROSITE" id="PS50112">
    <property type="entry name" value="PAS"/>
    <property type="match status" value="2"/>
</dbReference>
<dbReference type="SMART" id="SM00091">
    <property type="entry name" value="PAS"/>
    <property type="match status" value="2"/>
</dbReference>
<dbReference type="SUPFAM" id="SSF55785">
    <property type="entry name" value="PYP-like sensor domain (PAS domain)"/>
    <property type="match status" value="2"/>
</dbReference>
<evidence type="ECO:0000259" key="1">
    <source>
        <dbReference type="PROSITE" id="PS50112"/>
    </source>
</evidence>
<feature type="domain" description="PAC" evidence="2">
    <location>
        <begin position="88"/>
        <end position="140"/>
    </location>
</feature>
<sequence length="422" mass="47877">MENLSKEKAHFWTDEERYRVLVEHVSDWIWEVDEKGIYTYASPRIKDILGYEPCEVIGKTPFDLMDPKEAEKIGSIFEYHVVNKLPIKSLENINLHRDGHEVILETSGSPIIDADGNCIGYRGIDRDITLRKQNERRQQQLLEIIEASPDFIATLDTEGNSLYYNPAARRMLGISEEQSGSKTAKQRWVNETIKHNGIPAAMANGHWKGETSILKSDGEQVPVSQMIVAHKSDNGRIEFLSTIAHDITERKELERVIEYQAYYDALTNLPNRRSLYKKVSELMNGMMEHKNAAVLFIDLDNFKDFNDQFGHETGDLILVRTAEQIKKCVGETTFVCRYGGDEFIVILENPDNVLAVKTEAERILDSLQQPIALNGHTFQVTGSIGISMYPVDGTDVATLINKADHAMYEVKSDGKNNYTGNF</sequence>
<dbReference type="PROSITE" id="PS50887">
    <property type="entry name" value="GGDEF"/>
    <property type="match status" value="1"/>
</dbReference>
<dbReference type="PANTHER" id="PTHR44757">
    <property type="entry name" value="DIGUANYLATE CYCLASE DGCP"/>
    <property type="match status" value="1"/>
</dbReference>
<feature type="domain" description="PAS" evidence="1">
    <location>
        <begin position="14"/>
        <end position="84"/>
    </location>
</feature>
<dbReference type="InterPro" id="IPR000160">
    <property type="entry name" value="GGDEF_dom"/>
</dbReference>
<dbReference type="AlphaFoldDB" id="A0A7V7RII6"/>
<proteinExistence type="predicted"/>
<evidence type="ECO:0000259" key="2">
    <source>
        <dbReference type="PROSITE" id="PS50113"/>
    </source>
</evidence>
<dbReference type="InterPro" id="IPR052155">
    <property type="entry name" value="Biofilm_reg_signaling"/>
</dbReference>
<dbReference type="InterPro" id="IPR035965">
    <property type="entry name" value="PAS-like_dom_sf"/>
</dbReference>
<name>A0A7V7RII6_9BACI</name>
<dbReference type="InterPro" id="IPR001610">
    <property type="entry name" value="PAC"/>
</dbReference>
<dbReference type="RefSeq" id="WP_151575822.1">
    <property type="nucleotide sequence ID" value="NZ_WBOT01000009.1"/>
</dbReference>
<dbReference type="CDD" id="cd01949">
    <property type="entry name" value="GGDEF"/>
    <property type="match status" value="1"/>
</dbReference>
<reference evidence="4 5" key="1">
    <citation type="journal article" date="2014" name="Arch. Microbiol.">
        <title>Bacillus mesophilum sp. nov., strain IITR-54T, a novel 4-chlorobiphenyl dechlorinating bacterium.</title>
        <authorList>
            <person name="Manickam N."/>
            <person name="Singh N.K."/>
            <person name="Bajaj A."/>
            <person name="Kumar R.M."/>
            <person name="Kaur G."/>
            <person name="Kaur N."/>
            <person name="Bala M."/>
            <person name="Kumar A."/>
            <person name="Mayilraj S."/>
        </authorList>
    </citation>
    <scope>NUCLEOTIDE SEQUENCE [LARGE SCALE GENOMIC DNA]</scope>
    <source>
        <strain evidence="4 5">IITR-54</strain>
    </source>
</reference>